<dbReference type="Pfam" id="PF01180">
    <property type="entry name" value="DHO_dh"/>
    <property type="match status" value="1"/>
</dbReference>
<dbReference type="UniPathway" id="UPA00070"/>
<reference evidence="7 8" key="2">
    <citation type="submission" date="2018-11" db="EMBL/GenBank/DDBJ databases">
        <authorList>
            <consortium name="Pathogen Informatics"/>
        </authorList>
    </citation>
    <scope>NUCLEOTIDE SEQUENCE [LARGE SCALE GENOMIC DNA]</scope>
    <source>
        <strain evidence="7 8">Costa Rica</strain>
    </source>
</reference>
<dbReference type="InterPro" id="IPR005720">
    <property type="entry name" value="Dihydroorotate_DH_cat"/>
</dbReference>
<feature type="domain" description="Dihydroorotate dehydrogenase catalytic" evidence="6">
    <location>
        <begin position="1"/>
        <end position="156"/>
    </location>
</feature>
<dbReference type="InterPro" id="IPR013785">
    <property type="entry name" value="Aldolase_TIM"/>
</dbReference>
<dbReference type="GO" id="GO:0006207">
    <property type="term" value="P:'de novo' pyrimidine nucleobase biosynthetic process"/>
    <property type="evidence" value="ECO:0007669"/>
    <property type="project" value="InterPro"/>
</dbReference>
<dbReference type="OMA" id="WIFRDIN"/>
<keyword evidence="5" id="KW-0560">Oxidoreductase</keyword>
<evidence type="ECO:0000313" key="8">
    <source>
        <dbReference type="Proteomes" id="UP000267027"/>
    </source>
</evidence>
<dbReference type="GO" id="GO:0005743">
    <property type="term" value="C:mitochondrial inner membrane"/>
    <property type="evidence" value="ECO:0007669"/>
    <property type="project" value="TreeGrafter"/>
</dbReference>
<dbReference type="EMBL" id="UYYA01000089">
    <property type="protein sequence ID" value="VDM52346.1"/>
    <property type="molecule type" value="Genomic_DNA"/>
</dbReference>
<keyword evidence="3" id="KW-0285">Flavoprotein</keyword>
<name>A0A0R3PAW6_ANGCS</name>
<dbReference type="InterPro" id="IPR050074">
    <property type="entry name" value="DHO_dehydrogenase"/>
</dbReference>
<gene>
    <name evidence="7" type="ORF">ACOC_LOCUS761</name>
</gene>
<accession>A0A0R3PAW6</accession>
<dbReference type="PANTHER" id="PTHR48109:SF4">
    <property type="entry name" value="DIHYDROOROTATE DEHYDROGENASE (QUINONE), MITOCHONDRIAL"/>
    <property type="match status" value="1"/>
</dbReference>
<evidence type="ECO:0000313" key="9">
    <source>
        <dbReference type="WBParaSite" id="ACOC_0000076001-mRNA-1"/>
    </source>
</evidence>
<comment type="pathway">
    <text evidence="2">Pyrimidine metabolism; UMP biosynthesis via de novo pathway.</text>
</comment>
<evidence type="ECO:0000256" key="4">
    <source>
        <dbReference type="ARBA" id="ARBA00022643"/>
    </source>
</evidence>
<comment type="cofactor">
    <cofactor evidence="1">
        <name>FMN</name>
        <dbReference type="ChEBI" id="CHEBI:58210"/>
    </cofactor>
</comment>
<keyword evidence="4" id="KW-0288">FMN</keyword>
<dbReference type="InterPro" id="IPR001295">
    <property type="entry name" value="Dihydroorotate_DH_CS"/>
</dbReference>
<evidence type="ECO:0000256" key="2">
    <source>
        <dbReference type="ARBA" id="ARBA00004725"/>
    </source>
</evidence>
<dbReference type="OrthoDB" id="14784at2759"/>
<evidence type="ECO:0000256" key="3">
    <source>
        <dbReference type="ARBA" id="ARBA00022630"/>
    </source>
</evidence>
<dbReference type="AlphaFoldDB" id="A0A0R3PAW6"/>
<dbReference type="SUPFAM" id="SSF51395">
    <property type="entry name" value="FMN-linked oxidoreductases"/>
    <property type="match status" value="1"/>
</dbReference>
<dbReference type="Gene3D" id="3.20.20.70">
    <property type="entry name" value="Aldolase class I"/>
    <property type="match status" value="1"/>
</dbReference>
<evidence type="ECO:0000256" key="5">
    <source>
        <dbReference type="ARBA" id="ARBA00023002"/>
    </source>
</evidence>
<organism evidence="9">
    <name type="scientific">Angiostrongylus costaricensis</name>
    <name type="common">Nematode worm</name>
    <dbReference type="NCBI Taxonomy" id="334426"/>
    <lineage>
        <taxon>Eukaryota</taxon>
        <taxon>Metazoa</taxon>
        <taxon>Ecdysozoa</taxon>
        <taxon>Nematoda</taxon>
        <taxon>Chromadorea</taxon>
        <taxon>Rhabditida</taxon>
        <taxon>Rhabditina</taxon>
        <taxon>Rhabditomorpha</taxon>
        <taxon>Strongyloidea</taxon>
        <taxon>Metastrongylidae</taxon>
        <taxon>Angiostrongylus</taxon>
    </lineage>
</organism>
<proteinExistence type="predicted"/>
<protein>
    <submittedName>
        <fullName evidence="9">DHO_dh domain-containing protein</fullName>
    </submittedName>
</protein>
<dbReference type="STRING" id="334426.A0A0R3PAW6"/>
<keyword evidence="8" id="KW-1185">Reference proteome</keyword>
<reference evidence="9" key="1">
    <citation type="submission" date="2017-02" db="UniProtKB">
        <authorList>
            <consortium name="WormBaseParasite"/>
        </authorList>
    </citation>
    <scope>IDENTIFICATION</scope>
</reference>
<evidence type="ECO:0000256" key="1">
    <source>
        <dbReference type="ARBA" id="ARBA00001917"/>
    </source>
</evidence>
<dbReference type="PROSITE" id="PS00912">
    <property type="entry name" value="DHODEHASE_2"/>
    <property type="match status" value="1"/>
</dbReference>
<evidence type="ECO:0000313" key="7">
    <source>
        <dbReference type="EMBL" id="VDM52346.1"/>
    </source>
</evidence>
<dbReference type="GO" id="GO:0044205">
    <property type="term" value="P:'de novo' UMP biosynthetic process"/>
    <property type="evidence" value="ECO:0007669"/>
    <property type="project" value="UniProtKB-UniPathway"/>
</dbReference>
<dbReference type="WBParaSite" id="ACOC_0000076001-mRNA-1">
    <property type="protein sequence ID" value="ACOC_0000076001-mRNA-1"/>
    <property type="gene ID" value="ACOC_0000076001"/>
</dbReference>
<dbReference type="Proteomes" id="UP000267027">
    <property type="component" value="Unassembled WGS sequence"/>
</dbReference>
<dbReference type="GO" id="GO:0004152">
    <property type="term" value="F:dihydroorotate dehydrogenase activity"/>
    <property type="evidence" value="ECO:0007669"/>
    <property type="project" value="TreeGrafter"/>
</dbReference>
<sequence length="168" mass="18136">MVLNLFSPNTSGLMVTKSELQSLLLYVKEAIDILHLASRPKLFLKIPPDLTDTEKSDIAQVVIDSKNGVDGLIISDTTISRPKTLKSENKSEIGGLSGTPLRQISTECVREMYKGHVPIIGCGGISSGADVYEKIRAGASVVQLHSAIVFHGFPIIGKFSVMYFVCDG</sequence>
<dbReference type="PANTHER" id="PTHR48109">
    <property type="entry name" value="DIHYDROOROTATE DEHYDROGENASE (QUINONE), MITOCHONDRIAL-RELATED"/>
    <property type="match status" value="1"/>
</dbReference>
<evidence type="ECO:0000259" key="6">
    <source>
        <dbReference type="Pfam" id="PF01180"/>
    </source>
</evidence>